<protein>
    <submittedName>
        <fullName evidence="1">Uncharacterized protein</fullName>
    </submittedName>
</protein>
<dbReference type="Proteomes" id="UP001162992">
    <property type="component" value="Chromosome 3"/>
</dbReference>
<evidence type="ECO:0000313" key="1">
    <source>
        <dbReference type="EMBL" id="KAJ7563116.1"/>
    </source>
</evidence>
<comment type="caution">
    <text evidence="1">The sequence shown here is derived from an EMBL/GenBank/DDBJ whole genome shotgun (WGS) entry which is preliminary data.</text>
</comment>
<sequence length="105" mass="11436">MSSSLRKHFFIKRKEVNYKLVKSVMNPFTFSISALYQLSPISRSVGCVSLAAHGSLLTYVLNHCSLPLSPISALYHLSPISRSAGCVSVAAHPYALNDCSLPLLL</sequence>
<dbReference type="EMBL" id="CM055094">
    <property type="protein sequence ID" value="KAJ7563116.1"/>
    <property type="molecule type" value="Genomic_DNA"/>
</dbReference>
<accession>A0ACC2E9F0</accession>
<gene>
    <name evidence="1" type="ORF">O6H91_03G097100</name>
</gene>
<name>A0ACC2E9F0_DIPCM</name>
<organism evidence="1 2">
    <name type="scientific">Diphasiastrum complanatum</name>
    <name type="common">Issler's clubmoss</name>
    <name type="synonym">Lycopodium complanatum</name>
    <dbReference type="NCBI Taxonomy" id="34168"/>
    <lineage>
        <taxon>Eukaryota</taxon>
        <taxon>Viridiplantae</taxon>
        <taxon>Streptophyta</taxon>
        <taxon>Embryophyta</taxon>
        <taxon>Tracheophyta</taxon>
        <taxon>Lycopodiopsida</taxon>
        <taxon>Lycopodiales</taxon>
        <taxon>Lycopodiaceae</taxon>
        <taxon>Lycopodioideae</taxon>
        <taxon>Diphasiastrum</taxon>
    </lineage>
</organism>
<reference evidence="2" key="1">
    <citation type="journal article" date="2024" name="Proc. Natl. Acad. Sci. U.S.A.">
        <title>Extraordinary preservation of gene collinearity over three hundred million years revealed in homosporous lycophytes.</title>
        <authorList>
            <person name="Li C."/>
            <person name="Wickell D."/>
            <person name="Kuo L.Y."/>
            <person name="Chen X."/>
            <person name="Nie B."/>
            <person name="Liao X."/>
            <person name="Peng D."/>
            <person name="Ji J."/>
            <person name="Jenkins J."/>
            <person name="Williams M."/>
            <person name="Shu S."/>
            <person name="Plott C."/>
            <person name="Barry K."/>
            <person name="Rajasekar S."/>
            <person name="Grimwood J."/>
            <person name="Han X."/>
            <person name="Sun S."/>
            <person name="Hou Z."/>
            <person name="He W."/>
            <person name="Dai G."/>
            <person name="Sun C."/>
            <person name="Schmutz J."/>
            <person name="Leebens-Mack J.H."/>
            <person name="Li F.W."/>
            <person name="Wang L."/>
        </authorList>
    </citation>
    <scope>NUCLEOTIDE SEQUENCE [LARGE SCALE GENOMIC DNA]</scope>
    <source>
        <strain evidence="2">cv. PW_Plant_1</strain>
    </source>
</reference>
<proteinExistence type="predicted"/>
<evidence type="ECO:0000313" key="2">
    <source>
        <dbReference type="Proteomes" id="UP001162992"/>
    </source>
</evidence>
<keyword evidence="2" id="KW-1185">Reference proteome</keyword>